<accession>A0A2T4ABC1</accession>
<name>A0A2T4ABC1_TRIHA</name>
<reference evidence="2 3" key="1">
    <citation type="submission" date="2016-07" db="EMBL/GenBank/DDBJ databases">
        <title>Multiple horizontal gene transfer events from other fungi enriched the ability of initially mycotrophic Trichoderma (Ascomycota) to feed on dead plant biomass.</title>
        <authorList>
            <consortium name="DOE Joint Genome Institute"/>
            <person name="Aerts A."/>
            <person name="Atanasova L."/>
            <person name="Chenthamara K."/>
            <person name="Zhang J."/>
            <person name="Grujic M."/>
            <person name="Henrissat B."/>
            <person name="Kuo A."/>
            <person name="Salamov A."/>
            <person name="Lipzen A."/>
            <person name="Labutti K."/>
            <person name="Barry K."/>
            <person name="Miao Y."/>
            <person name="Rahimi M.J."/>
            <person name="Shen Q."/>
            <person name="Grigoriev I.V."/>
            <person name="Kubicek C.P."/>
            <person name="Druzhinina I.S."/>
        </authorList>
    </citation>
    <scope>NUCLEOTIDE SEQUENCE [LARGE SCALE GENOMIC DNA]</scope>
    <source>
        <strain evidence="2 3">CBS 226.95</strain>
    </source>
</reference>
<keyword evidence="3" id="KW-1185">Reference proteome</keyword>
<organism evidence="2 3">
    <name type="scientific">Trichoderma harzianum CBS 226.95</name>
    <dbReference type="NCBI Taxonomy" id="983964"/>
    <lineage>
        <taxon>Eukaryota</taxon>
        <taxon>Fungi</taxon>
        <taxon>Dikarya</taxon>
        <taxon>Ascomycota</taxon>
        <taxon>Pezizomycotina</taxon>
        <taxon>Sordariomycetes</taxon>
        <taxon>Hypocreomycetidae</taxon>
        <taxon>Hypocreales</taxon>
        <taxon>Hypocreaceae</taxon>
        <taxon>Trichoderma</taxon>
    </lineage>
</organism>
<feature type="region of interest" description="Disordered" evidence="1">
    <location>
        <begin position="1"/>
        <end position="34"/>
    </location>
</feature>
<dbReference type="EMBL" id="KZ679681">
    <property type="protein sequence ID" value="PTB54303.1"/>
    <property type="molecule type" value="Genomic_DNA"/>
</dbReference>
<gene>
    <name evidence="2" type="ORF">M431DRAFT_454456</name>
</gene>
<protein>
    <submittedName>
        <fullName evidence="2">Uncharacterized protein</fullName>
    </submittedName>
</protein>
<feature type="compositionally biased region" description="Polar residues" evidence="1">
    <location>
        <begin position="153"/>
        <end position="162"/>
    </location>
</feature>
<dbReference type="RefSeq" id="XP_024773980.1">
    <property type="nucleotide sequence ID" value="XM_024915306.1"/>
</dbReference>
<feature type="region of interest" description="Disordered" evidence="1">
    <location>
        <begin position="136"/>
        <end position="162"/>
    </location>
</feature>
<evidence type="ECO:0000256" key="1">
    <source>
        <dbReference type="SAM" id="MobiDB-lite"/>
    </source>
</evidence>
<evidence type="ECO:0000313" key="3">
    <source>
        <dbReference type="Proteomes" id="UP000241690"/>
    </source>
</evidence>
<evidence type="ECO:0000313" key="2">
    <source>
        <dbReference type="EMBL" id="PTB54303.1"/>
    </source>
</evidence>
<sequence>MRKRADRLLGCGEREIGGGRRESTAGGGANEGTRLASDARVRVPDAGSGVGEVKFARQGKKKMRRRERAGCLFHFQFSPAQEWETLGRVGLGAATLPIPAVPSQPSVCSGRLAAVPAHRWYLQVTARSRRPVLCISSPPPSKSPTMPGEELNVHSQSTTTLY</sequence>
<dbReference type="Proteomes" id="UP000241690">
    <property type="component" value="Unassembled WGS sequence"/>
</dbReference>
<feature type="compositionally biased region" description="Basic and acidic residues" evidence="1">
    <location>
        <begin position="12"/>
        <end position="23"/>
    </location>
</feature>
<dbReference type="AlphaFoldDB" id="A0A2T4ABC1"/>
<proteinExistence type="predicted"/>
<dbReference type="GeneID" id="36623873"/>